<dbReference type="HOGENOM" id="CLU_084842_0_0_1"/>
<accession>V5FDQ6</accession>
<evidence type="ECO:0000313" key="2">
    <source>
        <dbReference type="EMBL" id="GAD95439.1"/>
    </source>
</evidence>
<evidence type="ECO:0000259" key="1">
    <source>
        <dbReference type="Pfam" id="PF17111"/>
    </source>
</evidence>
<dbReference type="AlphaFoldDB" id="V5FDQ6"/>
<reference evidence="3" key="1">
    <citation type="journal article" date="2014" name="Genome Announc.">
        <title>Draft genome sequence of the formaldehyde-resistant fungus Byssochlamys spectabilis No. 5 (anamorph Paecilomyces variotii No. 5) (NBRC109023).</title>
        <authorList>
            <person name="Oka T."/>
            <person name="Ekino K."/>
            <person name="Fukuda K."/>
            <person name="Nomura Y."/>
        </authorList>
    </citation>
    <scope>NUCLEOTIDE SEQUENCE [LARGE SCALE GENOMIC DNA]</scope>
    <source>
        <strain evidence="3">No. 5 / NBRC 109023</strain>
    </source>
</reference>
<organism evidence="2 3">
    <name type="scientific">Byssochlamys spectabilis (strain No. 5 / NBRC 109023)</name>
    <name type="common">Paecilomyces variotii</name>
    <dbReference type="NCBI Taxonomy" id="1356009"/>
    <lineage>
        <taxon>Eukaryota</taxon>
        <taxon>Fungi</taxon>
        <taxon>Dikarya</taxon>
        <taxon>Ascomycota</taxon>
        <taxon>Pezizomycotina</taxon>
        <taxon>Eurotiomycetes</taxon>
        <taxon>Eurotiomycetidae</taxon>
        <taxon>Eurotiales</taxon>
        <taxon>Thermoascaceae</taxon>
        <taxon>Paecilomyces</taxon>
    </lineage>
</organism>
<evidence type="ECO:0000313" key="3">
    <source>
        <dbReference type="Proteomes" id="UP000018001"/>
    </source>
</evidence>
<gene>
    <name evidence="2" type="ORF">PVAR5_4082</name>
</gene>
<dbReference type="InterPro" id="IPR031348">
    <property type="entry name" value="PigL_N"/>
</dbReference>
<protein>
    <recommendedName>
        <fullName evidence="1">Azaphilone pigments biosynthesis cluster protein L N-terminal domain-containing protein</fullName>
    </recommendedName>
</protein>
<comment type="caution">
    <text evidence="2">The sequence shown here is derived from an EMBL/GenBank/DDBJ whole genome shotgun (WGS) entry which is preliminary data.</text>
</comment>
<dbReference type="EMBL" id="BAUL01000128">
    <property type="protein sequence ID" value="GAD95439.1"/>
    <property type="molecule type" value="Genomic_DNA"/>
</dbReference>
<dbReference type="eggNOG" id="ENOG502S5KB">
    <property type="taxonomic scope" value="Eukaryota"/>
</dbReference>
<dbReference type="Proteomes" id="UP000018001">
    <property type="component" value="Unassembled WGS sequence"/>
</dbReference>
<sequence>MTDPLSVSTGIIGVVIPALHGARLLLEDLRNIKDAPRTVRELEDIITSIEVALTSLQGVTNEDWDALGKTVADQVKAATHACTETCYVIREDLQRWTRHSSSGKLSVWDRANIGVFRQSRIKSMLEQLQSCKITIISVVSIATLYSSIRHSRITGEVEKAISAKQVETTDPINITNEQRDKAQIRAPLVNLADGIRQANDFEEVRENTIRQFGQEQQTLQASLNILEELFLRSQKDAVFKAMDKNRDNPSRVTFGNSNSGFQIGVSNGNISGITFGAR</sequence>
<dbReference type="Pfam" id="PF17111">
    <property type="entry name" value="PigL_N"/>
    <property type="match status" value="1"/>
</dbReference>
<feature type="domain" description="Azaphilone pigments biosynthesis cluster protein L N-terminal" evidence="1">
    <location>
        <begin position="2"/>
        <end position="225"/>
    </location>
</feature>
<dbReference type="InParanoid" id="V5FDQ6"/>
<proteinExistence type="predicted"/>
<dbReference type="OrthoDB" id="432483at2759"/>
<keyword evidence="3" id="KW-1185">Reference proteome</keyword>
<name>V5FDQ6_BYSSN</name>